<keyword evidence="1" id="KW-1133">Transmembrane helix</keyword>
<comment type="caution">
    <text evidence="2">The sequence shown here is derived from an EMBL/GenBank/DDBJ whole genome shotgun (WGS) entry which is preliminary data.</text>
</comment>
<dbReference type="PROSITE" id="PS51257">
    <property type="entry name" value="PROKAR_LIPOPROTEIN"/>
    <property type="match status" value="1"/>
</dbReference>
<keyword evidence="1" id="KW-0812">Transmembrane</keyword>
<sequence length="137" mass="15392">MNKKRSVIFFALLLSCLFSAIYVIGFMMITPQSTITRLSMNQIGIYQNQDNANKVMESLTAMNLKPYSYQQDSLTIVVCSLSEDGVKTKADQTILAGAGYAYIYKEIESKDSAFKEAVKNQDFEKVMELMQNQGKGN</sequence>
<keyword evidence="1" id="KW-0472">Membrane</keyword>
<protein>
    <submittedName>
        <fullName evidence="2">Uncharacterized protein</fullName>
    </submittedName>
</protein>
<evidence type="ECO:0000313" key="2">
    <source>
        <dbReference type="EMBL" id="PXX77855.1"/>
    </source>
</evidence>
<dbReference type="GeneID" id="94442044"/>
<proteinExistence type="predicted"/>
<dbReference type="EMBL" id="QJKH01000009">
    <property type="protein sequence ID" value="PXX77855.1"/>
    <property type="molecule type" value="Genomic_DNA"/>
</dbReference>
<keyword evidence="3" id="KW-1185">Reference proteome</keyword>
<feature type="transmembrane region" description="Helical" evidence="1">
    <location>
        <begin position="7"/>
        <end position="29"/>
    </location>
</feature>
<gene>
    <name evidence="2" type="ORF">DES51_109109</name>
</gene>
<dbReference type="RefSeq" id="WP_022939052.1">
    <property type="nucleotide sequence ID" value="NZ_CABKRQ010000007.1"/>
</dbReference>
<dbReference type="Proteomes" id="UP000247612">
    <property type="component" value="Unassembled WGS sequence"/>
</dbReference>
<dbReference type="STRING" id="1034346.GCA_000313565_02770"/>
<evidence type="ECO:0000313" key="3">
    <source>
        <dbReference type="Proteomes" id="UP000247612"/>
    </source>
</evidence>
<reference evidence="2 3" key="1">
    <citation type="submission" date="2018-05" db="EMBL/GenBank/DDBJ databases">
        <title>Genomic Encyclopedia of Type Strains, Phase IV (KMG-IV): sequencing the most valuable type-strain genomes for metagenomic binning, comparative biology and taxonomic classification.</title>
        <authorList>
            <person name="Goeker M."/>
        </authorList>
    </citation>
    <scope>NUCLEOTIDE SEQUENCE [LARGE SCALE GENOMIC DNA]</scope>
    <source>
        <strain evidence="2 3">JC118</strain>
    </source>
</reference>
<dbReference type="OrthoDB" id="9888083at2"/>
<dbReference type="AlphaFoldDB" id="A0A2V2FEQ2"/>
<evidence type="ECO:0000256" key="1">
    <source>
        <dbReference type="SAM" id="Phobius"/>
    </source>
</evidence>
<accession>A0A2V2FEQ2</accession>
<name>A0A2V2FEQ2_9FIRM</name>
<organism evidence="2 3">
    <name type="scientific">Dielma fastidiosa</name>
    <dbReference type="NCBI Taxonomy" id="1034346"/>
    <lineage>
        <taxon>Bacteria</taxon>
        <taxon>Bacillati</taxon>
        <taxon>Bacillota</taxon>
        <taxon>Erysipelotrichia</taxon>
        <taxon>Erysipelotrichales</taxon>
        <taxon>Erysipelotrichaceae</taxon>
        <taxon>Dielma</taxon>
    </lineage>
</organism>